<reference evidence="1" key="1">
    <citation type="submission" date="2021-12" db="EMBL/GenBank/DDBJ databases">
        <authorList>
            <person name="Martin H S."/>
        </authorList>
    </citation>
    <scope>NUCLEOTIDE SEQUENCE</scope>
</reference>
<organism evidence="1 2">
    <name type="scientific">Brenthis ino</name>
    <name type="common">lesser marbled fritillary</name>
    <dbReference type="NCBI Taxonomy" id="405034"/>
    <lineage>
        <taxon>Eukaryota</taxon>
        <taxon>Metazoa</taxon>
        <taxon>Ecdysozoa</taxon>
        <taxon>Arthropoda</taxon>
        <taxon>Hexapoda</taxon>
        <taxon>Insecta</taxon>
        <taxon>Pterygota</taxon>
        <taxon>Neoptera</taxon>
        <taxon>Endopterygota</taxon>
        <taxon>Lepidoptera</taxon>
        <taxon>Glossata</taxon>
        <taxon>Ditrysia</taxon>
        <taxon>Papilionoidea</taxon>
        <taxon>Nymphalidae</taxon>
        <taxon>Heliconiinae</taxon>
        <taxon>Argynnini</taxon>
        <taxon>Brenthis</taxon>
    </lineage>
</organism>
<dbReference type="Proteomes" id="UP000838878">
    <property type="component" value="Chromosome 5"/>
</dbReference>
<name>A0A8J9YFQ9_9NEOP</name>
<keyword evidence="2" id="KW-1185">Reference proteome</keyword>
<dbReference type="AlphaFoldDB" id="A0A8J9YFQ9"/>
<evidence type="ECO:0000313" key="2">
    <source>
        <dbReference type="Proteomes" id="UP000838878"/>
    </source>
</evidence>
<feature type="non-terminal residue" evidence="1">
    <location>
        <position position="68"/>
    </location>
</feature>
<dbReference type="OrthoDB" id="6496131at2759"/>
<evidence type="ECO:0000313" key="1">
    <source>
        <dbReference type="EMBL" id="CAH0724935.1"/>
    </source>
</evidence>
<sequence length="68" mass="7641">MVFGQLQEFDLKNGSWAAYSERMEMYLLANKVEEDLKLATLITVMGEEAYQLLSTLASPKAQAILITI</sequence>
<proteinExistence type="predicted"/>
<gene>
    <name evidence="1" type="ORF">BINO364_LOCUS10579</name>
</gene>
<accession>A0A8J9YFQ9</accession>
<protein>
    <submittedName>
        <fullName evidence="1">Uncharacterized protein</fullName>
    </submittedName>
</protein>
<dbReference type="EMBL" id="OV170225">
    <property type="protein sequence ID" value="CAH0724935.1"/>
    <property type="molecule type" value="Genomic_DNA"/>
</dbReference>